<evidence type="ECO:0000313" key="3">
    <source>
        <dbReference type="Proteomes" id="UP000747110"/>
    </source>
</evidence>
<evidence type="ECO:0000313" key="2">
    <source>
        <dbReference type="EMBL" id="GIL92962.1"/>
    </source>
</evidence>
<accession>A0A8J4D126</accession>
<evidence type="ECO:0000256" key="1">
    <source>
        <dbReference type="SAM" id="MobiDB-lite"/>
    </source>
</evidence>
<feature type="compositionally biased region" description="Polar residues" evidence="1">
    <location>
        <begin position="46"/>
        <end position="61"/>
    </location>
</feature>
<feature type="compositionally biased region" description="Basic and acidic residues" evidence="1">
    <location>
        <begin position="154"/>
        <end position="164"/>
    </location>
</feature>
<feature type="non-terminal residue" evidence="2">
    <location>
        <position position="224"/>
    </location>
</feature>
<feature type="region of interest" description="Disordered" evidence="1">
    <location>
        <begin position="204"/>
        <end position="224"/>
    </location>
</feature>
<reference evidence="2" key="1">
    <citation type="journal article" date="2021" name="Proc. Natl. Acad. Sci. U.S.A.">
        <title>Three genomes in the algal genus Volvox reveal the fate of a haploid sex-determining region after a transition to homothallism.</title>
        <authorList>
            <person name="Yamamoto K."/>
            <person name="Hamaji T."/>
            <person name="Kawai-Toyooka H."/>
            <person name="Matsuzaki R."/>
            <person name="Takahashi F."/>
            <person name="Nishimura Y."/>
            <person name="Kawachi M."/>
            <person name="Noguchi H."/>
            <person name="Minakuchi Y."/>
            <person name="Umen J.G."/>
            <person name="Toyoda A."/>
            <person name="Nozaki H."/>
        </authorList>
    </citation>
    <scope>NUCLEOTIDE SEQUENCE</scope>
    <source>
        <strain evidence="2">NIES-3786</strain>
    </source>
</reference>
<feature type="compositionally biased region" description="Basic and acidic residues" evidence="1">
    <location>
        <begin position="17"/>
        <end position="26"/>
    </location>
</feature>
<feature type="compositionally biased region" description="Polar residues" evidence="1">
    <location>
        <begin position="96"/>
        <end position="111"/>
    </location>
</feature>
<feature type="region of interest" description="Disordered" evidence="1">
    <location>
        <begin position="1"/>
        <end position="192"/>
    </location>
</feature>
<organism evidence="2 3">
    <name type="scientific">Volvox reticuliferus</name>
    <dbReference type="NCBI Taxonomy" id="1737510"/>
    <lineage>
        <taxon>Eukaryota</taxon>
        <taxon>Viridiplantae</taxon>
        <taxon>Chlorophyta</taxon>
        <taxon>core chlorophytes</taxon>
        <taxon>Chlorophyceae</taxon>
        <taxon>CS clade</taxon>
        <taxon>Chlamydomonadales</taxon>
        <taxon>Volvocaceae</taxon>
        <taxon>Volvox</taxon>
    </lineage>
</organism>
<feature type="compositionally biased region" description="Gly residues" evidence="1">
    <location>
        <begin position="209"/>
        <end position="224"/>
    </location>
</feature>
<dbReference type="Proteomes" id="UP000747110">
    <property type="component" value="Unassembled WGS sequence"/>
</dbReference>
<comment type="caution">
    <text evidence="2">The sequence shown here is derived from an EMBL/GenBank/DDBJ whole genome shotgun (WGS) entry which is preliminary data.</text>
</comment>
<feature type="compositionally biased region" description="Polar residues" evidence="1">
    <location>
        <begin position="1"/>
        <end position="16"/>
    </location>
</feature>
<dbReference type="AlphaFoldDB" id="A0A8J4D126"/>
<keyword evidence="3" id="KW-1185">Reference proteome</keyword>
<sequence>MSSSALPPLAGNSSAGSRDDREEQRAQKVKPLPLMLSSRAPLVQAAGTSLRSGSPGQSSTRGRPGAGPPPPQQQQQLQPPHHLYQNAADLPPSPGSPNAQHQGLNRSNSKFTRIRGFQTVTPPLGLEGSGLLHPLAGQGGRPGSIATGQPGSGHSDEPQPHHSWDGGQGSPGLVASPPRLASGGRLLGSGGGALLSASVSMVDTWQHANGGGGGGSSGGAPAGG</sequence>
<protein>
    <submittedName>
        <fullName evidence="2">Uncharacterized protein</fullName>
    </submittedName>
</protein>
<feature type="compositionally biased region" description="Low complexity" evidence="1">
    <location>
        <begin position="73"/>
        <end position="83"/>
    </location>
</feature>
<dbReference type="EMBL" id="BNCP01000086">
    <property type="protein sequence ID" value="GIL92962.1"/>
    <property type="molecule type" value="Genomic_DNA"/>
</dbReference>
<proteinExistence type="predicted"/>
<gene>
    <name evidence="2" type="ORF">Vretifemale_20438</name>
</gene>
<name>A0A8J4D126_9CHLO</name>